<dbReference type="Pfam" id="PF00560">
    <property type="entry name" value="LRR_1"/>
    <property type="match status" value="2"/>
</dbReference>
<keyword evidence="2" id="KW-1185">Reference proteome</keyword>
<dbReference type="HOGENOM" id="CLU_3127494_0_0_1"/>
<dbReference type="PANTHER" id="PTHR48054">
    <property type="entry name" value="RECEPTOR KINASE-LIKE PROTEIN XA21"/>
    <property type="match status" value="1"/>
</dbReference>
<dbReference type="InterPro" id="IPR001611">
    <property type="entry name" value="Leu-rich_rpt"/>
</dbReference>
<reference evidence="1" key="2">
    <citation type="submission" date="2013-04" db="UniProtKB">
        <authorList>
            <consortium name="EnsemblPlants"/>
        </authorList>
    </citation>
    <scope>IDENTIFICATION</scope>
</reference>
<name>J3N7E2_ORYBR</name>
<dbReference type="AlphaFoldDB" id="J3N7E2"/>
<evidence type="ECO:0000313" key="1">
    <source>
        <dbReference type="EnsemblPlants" id="OB11G17280.1"/>
    </source>
</evidence>
<proteinExistence type="predicted"/>
<dbReference type="Gramene" id="OB11G17280.1">
    <property type="protein sequence ID" value="OB11G17280.1"/>
    <property type="gene ID" value="OB11G17280"/>
</dbReference>
<organism evidence="1">
    <name type="scientific">Oryza brachyantha</name>
    <name type="common">malo sina</name>
    <dbReference type="NCBI Taxonomy" id="4533"/>
    <lineage>
        <taxon>Eukaryota</taxon>
        <taxon>Viridiplantae</taxon>
        <taxon>Streptophyta</taxon>
        <taxon>Embryophyta</taxon>
        <taxon>Tracheophyta</taxon>
        <taxon>Spermatophyta</taxon>
        <taxon>Magnoliopsida</taxon>
        <taxon>Liliopsida</taxon>
        <taxon>Poales</taxon>
        <taxon>Poaceae</taxon>
        <taxon>BOP clade</taxon>
        <taxon>Oryzoideae</taxon>
        <taxon>Oryzeae</taxon>
        <taxon>Oryzinae</taxon>
        <taxon>Oryza</taxon>
    </lineage>
</organism>
<dbReference type="EnsemblPlants" id="OB11G17280.1">
    <property type="protein sequence ID" value="OB11G17280.1"/>
    <property type="gene ID" value="OB11G17280"/>
</dbReference>
<dbReference type="Proteomes" id="UP000006038">
    <property type="component" value="Chromosome 11"/>
</dbReference>
<dbReference type="InterPro" id="IPR032675">
    <property type="entry name" value="LRR_dom_sf"/>
</dbReference>
<dbReference type="SUPFAM" id="SSF52058">
    <property type="entry name" value="L domain-like"/>
    <property type="match status" value="1"/>
</dbReference>
<sequence length="50" mass="5292">MPLQFLSLTENSLTGEIPASVGNISSLSSLLLTQNYLQGSIPDTLIITSL</sequence>
<evidence type="ECO:0000313" key="2">
    <source>
        <dbReference type="Proteomes" id="UP000006038"/>
    </source>
</evidence>
<protein>
    <submittedName>
        <fullName evidence="1">Uncharacterized protein</fullName>
    </submittedName>
</protein>
<accession>J3N7E2</accession>
<dbReference type="Gene3D" id="3.80.10.10">
    <property type="entry name" value="Ribonuclease Inhibitor"/>
    <property type="match status" value="1"/>
</dbReference>
<dbReference type="PANTHER" id="PTHR48054:SF82">
    <property type="entry name" value="LRR RECEPTOR-LIKE SERINE_THREONINE-PROTEIN KINASE FLS2"/>
    <property type="match status" value="1"/>
</dbReference>
<dbReference type="InterPro" id="IPR052592">
    <property type="entry name" value="LRR-RLK"/>
</dbReference>
<reference evidence="1" key="1">
    <citation type="journal article" date="2013" name="Nat. Commun.">
        <title>Whole-genome sequencing of Oryza brachyantha reveals mechanisms underlying Oryza genome evolution.</title>
        <authorList>
            <person name="Chen J."/>
            <person name="Huang Q."/>
            <person name="Gao D."/>
            <person name="Wang J."/>
            <person name="Lang Y."/>
            <person name="Liu T."/>
            <person name="Li B."/>
            <person name="Bai Z."/>
            <person name="Luis Goicoechea J."/>
            <person name="Liang C."/>
            <person name="Chen C."/>
            <person name="Zhang W."/>
            <person name="Sun S."/>
            <person name="Liao Y."/>
            <person name="Zhang X."/>
            <person name="Yang L."/>
            <person name="Song C."/>
            <person name="Wang M."/>
            <person name="Shi J."/>
            <person name="Liu G."/>
            <person name="Liu J."/>
            <person name="Zhou H."/>
            <person name="Zhou W."/>
            <person name="Yu Q."/>
            <person name="An N."/>
            <person name="Chen Y."/>
            <person name="Cai Q."/>
            <person name="Wang B."/>
            <person name="Liu B."/>
            <person name="Min J."/>
            <person name="Huang Y."/>
            <person name="Wu H."/>
            <person name="Li Z."/>
            <person name="Zhang Y."/>
            <person name="Yin Y."/>
            <person name="Song W."/>
            <person name="Jiang J."/>
            <person name="Jackson S.A."/>
            <person name="Wing R.A."/>
            <person name="Wang J."/>
            <person name="Chen M."/>
        </authorList>
    </citation>
    <scope>NUCLEOTIDE SEQUENCE [LARGE SCALE GENOMIC DNA]</scope>
    <source>
        <strain evidence="1">cv. IRGC 101232</strain>
    </source>
</reference>